<dbReference type="RefSeq" id="WP_090103777.1">
    <property type="nucleotide sequence ID" value="NZ_FNIX01000021.1"/>
</dbReference>
<evidence type="ECO:0000313" key="3">
    <source>
        <dbReference type="Proteomes" id="UP000199691"/>
    </source>
</evidence>
<name>A0A1H0WQV3_9PSEU</name>
<feature type="transmembrane region" description="Helical" evidence="1">
    <location>
        <begin position="152"/>
        <end position="170"/>
    </location>
</feature>
<keyword evidence="1" id="KW-1133">Transmembrane helix</keyword>
<organism evidence="2 3">
    <name type="scientific">Lentzea jiangxiensis</name>
    <dbReference type="NCBI Taxonomy" id="641025"/>
    <lineage>
        <taxon>Bacteria</taxon>
        <taxon>Bacillati</taxon>
        <taxon>Actinomycetota</taxon>
        <taxon>Actinomycetes</taxon>
        <taxon>Pseudonocardiales</taxon>
        <taxon>Pseudonocardiaceae</taxon>
        <taxon>Lentzea</taxon>
    </lineage>
</organism>
<gene>
    <name evidence="2" type="ORF">SAMN05421507_12190</name>
</gene>
<dbReference type="OrthoDB" id="3538230at2"/>
<feature type="transmembrane region" description="Helical" evidence="1">
    <location>
        <begin position="190"/>
        <end position="209"/>
    </location>
</feature>
<keyword evidence="1" id="KW-0812">Transmembrane</keyword>
<evidence type="ECO:0000256" key="1">
    <source>
        <dbReference type="SAM" id="Phobius"/>
    </source>
</evidence>
<accession>A0A1H0WQV3</accession>
<feature type="transmembrane region" description="Helical" evidence="1">
    <location>
        <begin position="12"/>
        <end position="34"/>
    </location>
</feature>
<protein>
    <submittedName>
        <fullName evidence="2">Uncharacterized protein</fullName>
    </submittedName>
</protein>
<dbReference type="Proteomes" id="UP000199691">
    <property type="component" value="Unassembled WGS sequence"/>
</dbReference>
<dbReference type="STRING" id="641025.SAMN05421507_12190"/>
<feature type="transmembrane region" description="Helical" evidence="1">
    <location>
        <begin position="81"/>
        <end position="106"/>
    </location>
</feature>
<sequence length="219" mass="23631">MKIFRHLTTSLVTFCALVAGGAFVFAVAVTFAVSLFRDVEISAWNVAASQIGPWFLLFIGVYAIHNMLPIAVAHGRTRREFLVAASVFSVVLAVLMTAVEWLGFLVEGGIYSLMDWRADEHAAQPAYFLMYLVWFAVGMLCAAAFDRYGPGGVFVLPVAFALVVVTRVQMPGAGNLPFVQDIPVLLGPGWTAALAASFAVALAGTWAIARDMPIRTRSV</sequence>
<evidence type="ECO:0000313" key="2">
    <source>
        <dbReference type="EMBL" id="SDP93047.1"/>
    </source>
</evidence>
<dbReference type="AlphaFoldDB" id="A0A1H0WQV3"/>
<keyword evidence="1" id="KW-0472">Membrane</keyword>
<keyword evidence="3" id="KW-1185">Reference proteome</keyword>
<proteinExistence type="predicted"/>
<feature type="transmembrane region" description="Helical" evidence="1">
    <location>
        <begin position="126"/>
        <end position="145"/>
    </location>
</feature>
<reference evidence="3" key="1">
    <citation type="submission" date="2016-10" db="EMBL/GenBank/DDBJ databases">
        <authorList>
            <person name="Varghese N."/>
            <person name="Submissions S."/>
        </authorList>
    </citation>
    <scope>NUCLEOTIDE SEQUENCE [LARGE SCALE GENOMIC DNA]</scope>
    <source>
        <strain evidence="3">CGMCC 4.6609</strain>
    </source>
</reference>
<feature type="transmembrane region" description="Helical" evidence="1">
    <location>
        <begin position="54"/>
        <end position="74"/>
    </location>
</feature>
<dbReference type="EMBL" id="FNIX01000021">
    <property type="protein sequence ID" value="SDP93047.1"/>
    <property type="molecule type" value="Genomic_DNA"/>
</dbReference>